<dbReference type="GO" id="GO:0005634">
    <property type="term" value="C:nucleus"/>
    <property type="evidence" value="ECO:0007669"/>
    <property type="project" value="UniProtKB-SubCell"/>
</dbReference>
<dbReference type="GO" id="GO:0004518">
    <property type="term" value="F:nuclease activity"/>
    <property type="evidence" value="ECO:0007669"/>
    <property type="project" value="UniProtKB-KW"/>
</dbReference>
<evidence type="ECO:0000256" key="10">
    <source>
        <dbReference type="ARBA" id="ARBA00023242"/>
    </source>
</evidence>
<keyword evidence="7" id="KW-0540">Nuclease</keyword>
<dbReference type="EMBL" id="JAFIRN010000015">
    <property type="protein sequence ID" value="KAG5835035.1"/>
    <property type="molecule type" value="Genomic_DNA"/>
</dbReference>
<gene>
    <name evidence="15" type="ORF">ANANG_G00267820</name>
</gene>
<evidence type="ECO:0000313" key="15">
    <source>
        <dbReference type="EMBL" id="KAG5835035.1"/>
    </source>
</evidence>
<evidence type="ECO:0000256" key="3">
    <source>
        <dbReference type="ARBA" id="ARBA00004496"/>
    </source>
</evidence>
<dbReference type="InterPro" id="IPR045249">
    <property type="entry name" value="HARBI1-like"/>
</dbReference>
<keyword evidence="8" id="KW-0479">Metal-binding</keyword>
<organism evidence="15 16">
    <name type="scientific">Anguilla anguilla</name>
    <name type="common">European freshwater eel</name>
    <name type="synonym">Muraena anguilla</name>
    <dbReference type="NCBI Taxonomy" id="7936"/>
    <lineage>
        <taxon>Eukaryota</taxon>
        <taxon>Metazoa</taxon>
        <taxon>Chordata</taxon>
        <taxon>Craniata</taxon>
        <taxon>Vertebrata</taxon>
        <taxon>Euteleostomi</taxon>
        <taxon>Actinopterygii</taxon>
        <taxon>Neopterygii</taxon>
        <taxon>Teleostei</taxon>
        <taxon>Anguilliformes</taxon>
        <taxon>Anguillidae</taxon>
        <taxon>Anguilla</taxon>
    </lineage>
</organism>
<evidence type="ECO:0000256" key="9">
    <source>
        <dbReference type="ARBA" id="ARBA00022801"/>
    </source>
</evidence>
<dbReference type="PANTHER" id="PTHR22930">
    <property type="match status" value="1"/>
</dbReference>
<keyword evidence="16" id="KW-1185">Reference proteome</keyword>
<keyword evidence="9" id="KW-0378">Hydrolase</keyword>
<evidence type="ECO:0000256" key="4">
    <source>
        <dbReference type="ARBA" id="ARBA00006958"/>
    </source>
</evidence>
<sequence length="251" mass="28231">MRFLHVFVVFPGHKTVRNIKEEFYKIAGFPRVIGSIDATQIPIKAPSVNEGHYLNRKSFHSINVQIICDASHLISNVEAKWPGSVDKSRIFQESTLFHMCERGEFDGVLLGDRGYPCLRFLMTPYPAHEAGPQQARFNEAHRRTRAGVGTTIAILKARFQCLRGLRVSPERACDIIVACAVLHNLAIMRGERLPTIEAPAAEDDDPIHRIQDDPEGRRIRDSISQGSGNTHLEGRCLSDFYFSYLLEGLCS</sequence>
<comment type="subcellular location">
    <subcellularLocation>
        <location evidence="3">Cytoplasm</location>
    </subcellularLocation>
    <subcellularLocation>
        <location evidence="2">Nucleus</location>
    </subcellularLocation>
</comment>
<protein>
    <recommendedName>
        <fullName evidence="5">Putative nuclease HARBI1</fullName>
    </recommendedName>
    <alternativeName>
        <fullName evidence="11">Harbinger transposase-derived nuclease</fullName>
    </alternativeName>
</protein>
<evidence type="ECO:0000256" key="2">
    <source>
        <dbReference type="ARBA" id="ARBA00004123"/>
    </source>
</evidence>
<comment type="cofactor">
    <cofactor evidence="1">
        <name>a divalent metal cation</name>
        <dbReference type="ChEBI" id="CHEBI:60240"/>
    </cofactor>
</comment>
<evidence type="ECO:0000256" key="6">
    <source>
        <dbReference type="ARBA" id="ARBA00022490"/>
    </source>
</evidence>
<evidence type="ECO:0000256" key="8">
    <source>
        <dbReference type="ARBA" id="ARBA00022723"/>
    </source>
</evidence>
<dbReference type="AlphaFoldDB" id="A0A9D3RLW7"/>
<evidence type="ECO:0000256" key="1">
    <source>
        <dbReference type="ARBA" id="ARBA00001968"/>
    </source>
</evidence>
<evidence type="ECO:0000259" key="14">
    <source>
        <dbReference type="Pfam" id="PF13359"/>
    </source>
</evidence>
<dbReference type="Pfam" id="PF13359">
    <property type="entry name" value="DDE_Tnp_4"/>
    <property type="match status" value="1"/>
</dbReference>
<evidence type="ECO:0000313" key="16">
    <source>
        <dbReference type="Proteomes" id="UP001044222"/>
    </source>
</evidence>
<evidence type="ECO:0000256" key="5">
    <source>
        <dbReference type="ARBA" id="ARBA00015519"/>
    </source>
</evidence>
<name>A0A9D3RLW7_ANGAN</name>
<keyword evidence="6" id="KW-0963">Cytoplasm</keyword>
<keyword evidence="10" id="KW-0539">Nucleus</keyword>
<evidence type="ECO:0000256" key="12">
    <source>
        <dbReference type="ARBA" id="ARBA00045850"/>
    </source>
</evidence>
<evidence type="ECO:0000256" key="11">
    <source>
        <dbReference type="ARBA" id="ARBA00030126"/>
    </source>
</evidence>
<feature type="region of interest" description="Disordered" evidence="13">
    <location>
        <begin position="197"/>
        <end position="226"/>
    </location>
</feature>
<evidence type="ECO:0000256" key="13">
    <source>
        <dbReference type="SAM" id="MobiDB-lite"/>
    </source>
</evidence>
<dbReference type="GO" id="GO:0005737">
    <property type="term" value="C:cytoplasm"/>
    <property type="evidence" value="ECO:0007669"/>
    <property type="project" value="UniProtKB-SubCell"/>
</dbReference>
<reference evidence="15" key="1">
    <citation type="submission" date="2021-01" db="EMBL/GenBank/DDBJ databases">
        <title>A chromosome-scale assembly of European eel, Anguilla anguilla.</title>
        <authorList>
            <person name="Henkel C."/>
            <person name="Jong-Raadsen S.A."/>
            <person name="Dufour S."/>
            <person name="Weltzien F.-A."/>
            <person name="Palstra A.P."/>
            <person name="Pelster B."/>
            <person name="Spaink H.P."/>
            <person name="Van Den Thillart G.E."/>
            <person name="Jansen H."/>
            <person name="Zahm M."/>
            <person name="Klopp C."/>
            <person name="Cedric C."/>
            <person name="Louis A."/>
            <person name="Berthelot C."/>
            <person name="Parey E."/>
            <person name="Roest Crollius H."/>
            <person name="Montfort J."/>
            <person name="Robinson-Rechavi M."/>
            <person name="Bucao C."/>
            <person name="Bouchez O."/>
            <person name="Gislard M."/>
            <person name="Lluch J."/>
            <person name="Milhes M."/>
            <person name="Lampietro C."/>
            <person name="Lopez Roques C."/>
            <person name="Donnadieu C."/>
            <person name="Braasch I."/>
            <person name="Desvignes T."/>
            <person name="Postlethwait J."/>
            <person name="Bobe J."/>
            <person name="Guiguen Y."/>
            <person name="Dirks R."/>
        </authorList>
    </citation>
    <scope>NUCLEOTIDE SEQUENCE</scope>
    <source>
        <strain evidence="15">Tag_6206</strain>
        <tissue evidence="15">Liver</tissue>
    </source>
</reference>
<dbReference type="PRINTS" id="PR02086">
    <property type="entry name" value="PUTNUCHARBI1"/>
</dbReference>
<dbReference type="InterPro" id="IPR026103">
    <property type="entry name" value="HARBI1_animal"/>
</dbReference>
<evidence type="ECO:0000256" key="7">
    <source>
        <dbReference type="ARBA" id="ARBA00022722"/>
    </source>
</evidence>
<comment type="caution">
    <text evidence="15">The sequence shown here is derived from an EMBL/GenBank/DDBJ whole genome shotgun (WGS) entry which is preliminary data.</text>
</comment>
<dbReference type="PANTHER" id="PTHR22930:SF267">
    <property type="entry name" value="NUCLEASE HARBI1-RELATED"/>
    <property type="match status" value="1"/>
</dbReference>
<dbReference type="Proteomes" id="UP001044222">
    <property type="component" value="Chromosome 15"/>
</dbReference>
<feature type="compositionally biased region" description="Basic and acidic residues" evidence="13">
    <location>
        <begin position="206"/>
        <end position="221"/>
    </location>
</feature>
<dbReference type="GO" id="GO:0016787">
    <property type="term" value="F:hydrolase activity"/>
    <property type="evidence" value="ECO:0007669"/>
    <property type="project" value="UniProtKB-KW"/>
</dbReference>
<proteinExistence type="inferred from homology"/>
<feature type="domain" description="DDE Tnp4" evidence="14">
    <location>
        <begin position="36"/>
        <end position="184"/>
    </location>
</feature>
<accession>A0A9D3RLW7</accession>
<dbReference type="InterPro" id="IPR027806">
    <property type="entry name" value="HARBI1_dom"/>
</dbReference>
<comment type="function">
    <text evidence="12">Transposase-derived protein that may have nuclease activity. Does not have transposase activity.</text>
</comment>
<comment type="similarity">
    <text evidence="4">Belongs to the HARBI1 family.</text>
</comment>
<dbReference type="GO" id="GO:0046872">
    <property type="term" value="F:metal ion binding"/>
    <property type="evidence" value="ECO:0007669"/>
    <property type="project" value="UniProtKB-KW"/>
</dbReference>